<protein>
    <recommendedName>
        <fullName evidence="3">HMA domain-containing protein</fullName>
    </recommendedName>
</protein>
<evidence type="ECO:0000313" key="1">
    <source>
        <dbReference type="EMBL" id="OAT78961.1"/>
    </source>
</evidence>
<evidence type="ECO:0000313" key="2">
    <source>
        <dbReference type="Proteomes" id="UP000078225"/>
    </source>
</evidence>
<dbReference type="Proteomes" id="UP000078225">
    <property type="component" value="Unassembled WGS sequence"/>
</dbReference>
<proteinExistence type="predicted"/>
<accession>A0A1B7L9S4</accession>
<dbReference type="EMBL" id="LYRP01000001">
    <property type="protein sequence ID" value="OAT78961.1"/>
    <property type="molecule type" value="Genomic_DNA"/>
</dbReference>
<comment type="caution">
    <text evidence="1">The sequence shown here is derived from an EMBL/GenBank/DDBJ whole genome shotgun (WGS) entry which is preliminary data.</text>
</comment>
<sequence>MSSITHQSGANDVNRVTRKLKLSGVSEDQADALVSEIRQLAGMETVEYSSASASLTFVYDAAQCSVDAVEKVLNRLGAQFATSAWNRVKMGYFRFTDKNIKDNAAHRPHCCNKIPRR</sequence>
<reference evidence="2" key="1">
    <citation type="submission" date="2016-05" db="EMBL/GenBank/DDBJ databases">
        <authorList>
            <person name="Behera P."/>
            <person name="Vaishampayan P."/>
            <person name="Singh N."/>
            <person name="Raina V."/>
            <person name="Suar M."/>
            <person name="Pattnaik A."/>
            <person name="Rastogi G."/>
        </authorList>
    </citation>
    <scope>NUCLEOTIDE SEQUENCE [LARGE SCALE GENOMIC DNA]</scope>
    <source>
        <strain evidence="2">MP23</strain>
    </source>
</reference>
<organism evidence="1 2">
    <name type="scientific">Mangrovibacter phragmitis</name>
    <dbReference type="NCBI Taxonomy" id="1691903"/>
    <lineage>
        <taxon>Bacteria</taxon>
        <taxon>Pseudomonadati</taxon>
        <taxon>Pseudomonadota</taxon>
        <taxon>Gammaproteobacteria</taxon>
        <taxon>Enterobacterales</taxon>
        <taxon>Enterobacteriaceae</taxon>
        <taxon>Mangrovibacter</taxon>
    </lineage>
</organism>
<evidence type="ECO:0008006" key="3">
    <source>
        <dbReference type="Google" id="ProtNLM"/>
    </source>
</evidence>
<name>A0A1B7L9S4_9ENTR</name>
<dbReference type="OrthoDB" id="5822659at2"/>
<dbReference type="AlphaFoldDB" id="A0A1B7L9S4"/>
<dbReference type="RefSeq" id="WP_064595006.1">
    <property type="nucleotide sequence ID" value="NZ_LYRP01000001.1"/>
</dbReference>
<dbReference type="STRING" id="1691903.A9B99_04520"/>
<keyword evidence="2" id="KW-1185">Reference proteome</keyword>
<gene>
    <name evidence="1" type="ORF">A9B99_04520</name>
</gene>